<protein>
    <recommendedName>
        <fullName evidence="3">Nuclease HARBI1</fullName>
    </recommendedName>
</protein>
<keyword evidence="2" id="KW-1185">Reference proteome</keyword>
<gene>
    <name evidence="1" type="ORF">NQ315_017554</name>
</gene>
<dbReference type="Proteomes" id="UP001159042">
    <property type="component" value="Unassembled WGS sequence"/>
</dbReference>
<evidence type="ECO:0000313" key="1">
    <source>
        <dbReference type="EMBL" id="KAJ8914036.1"/>
    </source>
</evidence>
<sequence>MDVQELFHIFDDNDDMLIDLANNIRSYSVKEREDHFNNCNESEFLNRFRLKKNTVLFVLPQIEHFFSTYMRLLGDLIGVHKTTAGRIIKRVTQALVSLRPEYIKMPQTEQEKRAVIMDFSSIAQFREVCGAIDCTHISIQSPGQFIRR</sequence>
<comment type="caution">
    <text evidence="1">The sequence shown here is derived from an EMBL/GenBank/DDBJ whole genome shotgun (WGS) entry which is preliminary data.</text>
</comment>
<evidence type="ECO:0000313" key="2">
    <source>
        <dbReference type="Proteomes" id="UP001159042"/>
    </source>
</evidence>
<accession>A0AAV8VJQ7</accession>
<dbReference type="EMBL" id="JANEYG010000081">
    <property type="protein sequence ID" value="KAJ8914036.1"/>
    <property type="molecule type" value="Genomic_DNA"/>
</dbReference>
<evidence type="ECO:0008006" key="3">
    <source>
        <dbReference type="Google" id="ProtNLM"/>
    </source>
</evidence>
<proteinExistence type="predicted"/>
<organism evidence="1 2">
    <name type="scientific">Exocentrus adspersus</name>
    <dbReference type="NCBI Taxonomy" id="1586481"/>
    <lineage>
        <taxon>Eukaryota</taxon>
        <taxon>Metazoa</taxon>
        <taxon>Ecdysozoa</taxon>
        <taxon>Arthropoda</taxon>
        <taxon>Hexapoda</taxon>
        <taxon>Insecta</taxon>
        <taxon>Pterygota</taxon>
        <taxon>Neoptera</taxon>
        <taxon>Endopterygota</taxon>
        <taxon>Coleoptera</taxon>
        <taxon>Polyphaga</taxon>
        <taxon>Cucujiformia</taxon>
        <taxon>Chrysomeloidea</taxon>
        <taxon>Cerambycidae</taxon>
        <taxon>Lamiinae</taxon>
        <taxon>Acanthocinini</taxon>
        <taxon>Exocentrus</taxon>
    </lineage>
</organism>
<reference evidence="1 2" key="1">
    <citation type="journal article" date="2023" name="Insect Mol. Biol.">
        <title>Genome sequencing provides insights into the evolution of gene families encoding plant cell wall-degrading enzymes in longhorned beetles.</title>
        <authorList>
            <person name="Shin N.R."/>
            <person name="Okamura Y."/>
            <person name="Kirsch R."/>
            <person name="Pauchet Y."/>
        </authorList>
    </citation>
    <scope>NUCLEOTIDE SEQUENCE [LARGE SCALE GENOMIC DNA]</scope>
    <source>
        <strain evidence="1">EAD_L_NR</strain>
    </source>
</reference>
<dbReference type="AlphaFoldDB" id="A0AAV8VJQ7"/>
<name>A0AAV8VJQ7_9CUCU</name>